<reference evidence="2 3" key="1">
    <citation type="journal article" date="2023" name="Sci. Data">
        <title>Genome assembly of the Korean intertidal mud-creeper Batillaria attramentaria.</title>
        <authorList>
            <person name="Patra A.K."/>
            <person name="Ho P.T."/>
            <person name="Jun S."/>
            <person name="Lee S.J."/>
            <person name="Kim Y."/>
            <person name="Won Y.J."/>
        </authorList>
    </citation>
    <scope>NUCLEOTIDE SEQUENCE [LARGE SCALE GENOMIC DNA]</scope>
    <source>
        <strain evidence="2">Wonlab-2016</strain>
    </source>
</reference>
<proteinExistence type="predicted"/>
<feature type="compositionally biased region" description="Basic and acidic residues" evidence="1">
    <location>
        <begin position="50"/>
        <end position="63"/>
    </location>
</feature>
<accession>A0ABD0J1H4</accession>
<organism evidence="2 3">
    <name type="scientific">Batillaria attramentaria</name>
    <dbReference type="NCBI Taxonomy" id="370345"/>
    <lineage>
        <taxon>Eukaryota</taxon>
        <taxon>Metazoa</taxon>
        <taxon>Spiralia</taxon>
        <taxon>Lophotrochozoa</taxon>
        <taxon>Mollusca</taxon>
        <taxon>Gastropoda</taxon>
        <taxon>Caenogastropoda</taxon>
        <taxon>Sorbeoconcha</taxon>
        <taxon>Cerithioidea</taxon>
        <taxon>Batillariidae</taxon>
        <taxon>Batillaria</taxon>
    </lineage>
</organism>
<sequence>TSRPTLLSTRLSLPSPLPASSLLAMTSAGLLINSATSVASRSRPRHARDTRHTAREARTDRKACGPQDGATNQRKKQPSRNQGFTKKKVGENTQKRKEKKSKEVLSCFGKKEVFTPFKIFVLPCKTKDQPPTRQKETSSNFD</sequence>
<feature type="compositionally biased region" description="Basic and acidic residues" evidence="1">
    <location>
        <begin position="88"/>
        <end position="102"/>
    </location>
</feature>
<comment type="caution">
    <text evidence="2">The sequence shown here is derived from an EMBL/GenBank/DDBJ whole genome shotgun (WGS) entry which is preliminary data.</text>
</comment>
<evidence type="ECO:0000313" key="2">
    <source>
        <dbReference type="EMBL" id="KAK7450225.1"/>
    </source>
</evidence>
<feature type="non-terminal residue" evidence="2">
    <location>
        <position position="1"/>
    </location>
</feature>
<keyword evidence="3" id="KW-1185">Reference proteome</keyword>
<gene>
    <name evidence="2" type="ORF">BaRGS_00039957</name>
</gene>
<evidence type="ECO:0000313" key="3">
    <source>
        <dbReference type="Proteomes" id="UP001519460"/>
    </source>
</evidence>
<dbReference type="EMBL" id="JACVVK020000742">
    <property type="protein sequence ID" value="KAK7450225.1"/>
    <property type="molecule type" value="Genomic_DNA"/>
</dbReference>
<feature type="region of interest" description="Disordered" evidence="1">
    <location>
        <begin position="35"/>
        <end position="102"/>
    </location>
</feature>
<protein>
    <submittedName>
        <fullName evidence="2">Uncharacterized protein</fullName>
    </submittedName>
</protein>
<dbReference type="AlphaFoldDB" id="A0ABD0J1H4"/>
<evidence type="ECO:0000256" key="1">
    <source>
        <dbReference type="SAM" id="MobiDB-lite"/>
    </source>
</evidence>
<name>A0ABD0J1H4_9CAEN</name>
<dbReference type="Proteomes" id="UP001519460">
    <property type="component" value="Unassembled WGS sequence"/>
</dbReference>